<accession>A0A8J5LE33</accession>
<dbReference type="InterPro" id="IPR044834">
    <property type="entry name" value="PATL"/>
</dbReference>
<dbReference type="Pfam" id="PF03765">
    <property type="entry name" value="CRAL_TRIO_N"/>
    <property type="match status" value="1"/>
</dbReference>
<name>A0A8J5LE33_ZINOF</name>
<organism evidence="3 4">
    <name type="scientific">Zingiber officinale</name>
    <name type="common">Ginger</name>
    <name type="synonym">Amomum zingiber</name>
    <dbReference type="NCBI Taxonomy" id="94328"/>
    <lineage>
        <taxon>Eukaryota</taxon>
        <taxon>Viridiplantae</taxon>
        <taxon>Streptophyta</taxon>
        <taxon>Embryophyta</taxon>
        <taxon>Tracheophyta</taxon>
        <taxon>Spermatophyta</taxon>
        <taxon>Magnoliopsida</taxon>
        <taxon>Liliopsida</taxon>
        <taxon>Zingiberales</taxon>
        <taxon>Zingiberaceae</taxon>
        <taxon>Zingiber</taxon>
    </lineage>
</organism>
<dbReference type="InterPro" id="IPR011074">
    <property type="entry name" value="CRAL/TRIO_N_dom"/>
</dbReference>
<proteinExistence type="predicted"/>
<dbReference type="CDD" id="cd00170">
    <property type="entry name" value="SEC14"/>
    <property type="match status" value="1"/>
</dbReference>
<feature type="region of interest" description="Disordered" evidence="1">
    <location>
        <begin position="120"/>
        <end position="153"/>
    </location>
</feature>
<dbReference type="Proteomes" id="UP000734854">
    <property type="component" value="Unassembled WGS sequence"/>
</dbReference>
<dbReference type="OrthoDB" id="75724at2759"/>
<dbReference type="AlphaFoldDB" id="A0A8J5LE33"/>
<dbReference type="SMART" id="SM00516">
    <property type="entry name" value="SEC14"/>
    <property type="match status" value="1"/>
</dbReference>
<evidence type="ECO:0000256" key="1">
    <source>
        <dbReference type="SAM" id="MobiDB-lite"/>
    </source>
</evidence>
<dbReference type="PROSITE" id="PS50191">
    <property type="entry name" value="CRAL_TRIO"/>
    <property type="match status" value="1"/>
</dbReference>
<reference evidence="3 4" key="1">
    <citation type="submission" date="2020-08" db="EMBL/GenBank/DDBJ databases">
        <title>Plant Genome Project.</title>
        <authorList>
            <person name="Zhang R.-G."/>
        </authorList>
    </citation>
    <scope>NUCLEOTIDE SEQUENCE [LARGE SCALE GENOMIC DNA]</scope>
    <source>
        <tissue evidence="3">Rhizome</tissue>
    </source>
</reference>
<dbReference type="InterPro" id="IPR056794">
    <property type="entry name" value="PATL1-6_C_GOLD"/>
</dbReference>
<protein>
    <recommendedName>
        <fullName evidence="2">CRAL-TRIO domain-containing protein</fullName>
    </recommendedName>
</protein>
<feature type="domain" description="CRAL-TRIO" evidence="2">
    <location>
        <begin position="253"/>
        <end position="424"/>
    </location>
</feature>
<dbReference type="InterPro" id="IPR001251">
    <property type="entry name" value="CRAL-TRIO_dom"/>
</dbReference>
<dbReference type="EMBL" id="JACMSC010000008">
    <property type="protein sequence ID" value="KAG6510807.1"/>
    <property type="molecule type" value="Genomic_DNA"/>
</dbReference>
<sequence>MAEANVAKAAVAAATEEVVVGEVAVVPMKELVKQRPQSPPVPEPEKRPKKMALLSALAAEAAEERRAIALEENATADCTFHDGVFSEESTFVADLGDHEKKALDELKLLVRAALAGHDFSPPLPAGKNQQEGPPVRTPPEFLRHPASEEEDDGKLVHNVVKADEDGAKTVEAIEETVVSVATLPTKKKVKEVEKTGAPEVLIWGVPLLADERSDTVLLKFLRAREFDAKEAMAMLKAAVLWREEFGVEALLEEDLGVPDLERVVFMHGADRAGHPVCYGVYGELQSEAMRALAFADEEKKKRFLRWRIQHLEKGIRDLLDFTPGGISTMLQVADLKNAIRPAKEIRLAFALLQDNYPEFVAKQIFINVPWWYRAFHRMMSPFFTKRTRSKFVFAGPSKTAETLFKYIVPEQVPVQYGGFSRENDPDFTIADAATDLTIKPSVKQDVEILISEKCILIWELRVLGWDVTYSAEFVPSSADRYTVIVQKERKLSAMDEPILKGTFKVTEPGKIVLSVHNSSSKKKNLLCRYKIKSSN</sequence>
<evidence type="ECO:0000259" key="2">
    <source>
        <dbReference type="PROSITE" id="PS50191"/>
    </source>
</evidence>
<dbReference type="PANTHER" id="PTHR45932">
    <property type="entry name" value="PATELLIN-1"/>
    <property type="match status" value="1"/>
</dbReference>
<dbReference type="GO" id="GO:0008289">
    <property type="term" value="F:lipid binding"/>
    <property type="evidence" value="ECO:0007669"/>
    <property type="project" value="InterPro"/>
</dbReference>
<evidence type="ECO:0000313" key="4">
    <source>
        <dbReference type="Proteomes" id="UP000734854"/>
    </source>
</evidence>
<comment type="caution">
    <text evidence="3">The sequence shown here is derived from an EMBL/GenBank/DDBJ whole genome shotgun (WGS) entry which is preliminary data.</text>
</comment>
<dbReference type="SMART" id="SM01100">
    <property type="entry name" value="CRAL_TRIO_N"/>
    <property type="match status" value="1"/>
</dbReference>
<gene>
    <name evidence="3" type="ORF">ZIOFF_028846</name>
</gene>
<dbReference type="Pfam" id="PF00650">
    <property type="entry name" value="CRAL_TRIO"/>
    <property type="match status" value="1"/>
</dbReference>
<dbReference type="Pfam" id="PF25099">
    <property type="entry name" value="GOLD_PATL1_C"/>
    <property type="match status" value="1"/>
</dbReference>
<dbReference type="PANTHER" id="PTHR45932:SF17">
    <property type="entry name" value="CELLULAR RETINALDEHYDE-BINDING_TRIPLE FUNCTION DOMAIN-CONTAINING PROTEIN"/>
    <property type="match status" value="1"/>
</dbReference>
<evidence type="ECO:0000313" key="3">
    <source>
        <dbReference type="EMBL" id="KAG6510807.1"/>
    </source>
</evidence>
<keyword evidence="4" id="KW-1185">Reference proteome</keyword>